<protein>
    <submittedName>
        <fullName evidence="1">Uncharacterized protein</fullName>
    </submittedName>
</protein>
<name>A0A1E5QQ16_9CYAN</name>
<comment type="caution">
    <text evidence="1">The sequence shown here is derived from an EMBL/GenBank/DDBJ whole genome shotgun (WGS) entry which is preliminary data.</text>
</comment>
<dbReference type="AlphaFoldDB" id="A0A1E5QQ16"/>
<organism evidence="1">
    <name type="scientific">Desertifilum tharense IPPAS B-1220</name>
    <dbReference type="NCBI Taxonomy" id="1781255"/>
    <lineage>
        <taxon>Bacteria</taxon>
        <taxon>Bacillati</taxon>
        <taxon>Cyanobacteriota</taxon>
        <taxon>Cyanophyceae</taxon>
        <taxon>Desertifilales</taxon>
        <taxon>Desertifilaceae</taxon>
        <taxon>Desertifilum</taxon>
    </lineage>
</organism>
<sequence>MYKFYLPNLGVTVSLEVEDPNASAEMKFEGEKPQVRLTRAELHGAYGAFGHTIDTWATPIDLHCALVTAAQSDRRFEFEMTEGQIDSYDPGIPPDAIT</sequence>
<dbReference type="RefSeq" id="WP_069965695.1">
    <property type="nucleotide sequence ID" value="NZ_CM124774.1"/>
</dbReference>
<dbReference type="OrthoDB" id="9939213at2"/>
<reference evidence="1" key="1">
    <citation type="submission" date="2016-09" db="EMBL/GenBank/DDBJ databases">
        <title>Draft genome of thermotolerant cyanobacterium Desertifilum sp. strain IPPAS B-1220.</title>
        <authorList>
            <person name="Sinetova M.A."/>
            <person name="Bolakhan K."/>
            <person name="Zayadan B.K."/>
            <person name="Mironov K.S."/>
            <person name="Ustinova V."/>
            <person name="Kupriyanova E.V."/>
            <person name="Sidorov R.A."/>
            <person name="Skrypnik A.N."/>
            <person name="Gogoleva N.E."/>
            <person name="Gogolev Y.V."/>
            <person name="Los D.A."/>
        </authorList>
    </citation>
    <scope>NUCLEOTIDE SEQUENCE [LARGE SCALE GENOMIC DNA]</scope>
    <source>
        <strain evidence="1">IPPAS B-1220</strain>
    </source>
</reference>
<evidence type="ECO:0000313" key="1">
    <source>
        <dbReference type="EMBL" id="OEJ76765.1"/>
    </source>
</evidence>
<gene>
    <name evidence="1" type="ORF">BH720_03120</name>
</gene>
<dbReference type="EMBL" id="MJGC01000032">
    <property type="protein sequence ID" value="OEJ76765.1"/>
    <property type="molecule type" value="Genomic_DNA"/>
</dbReference>
<proteinExistence type="predicted"/>
<accession>A0A1E5QQ16</accession>